<gene>
    <name evidence="2" type="ORF">GCM10008098_03730</name>
</gene>
<evidence type="ECO:0000313" key="2">
    <source>
        <dbReference type="EMBL" id="GGY15873.1"/>
    </source>
</evidence>
<keyword evidence="2" id="KW-0489">Methyltransferase</keyword>
<organism evidence="2 3">
    <name type="scientific">Rhodanobacter panaciterrae</name>
    <dbReference type="NCBI Taxonomy" id="490572"/>
    <lineage>
        <taxon>Bacteria</taxon>
        <taxon>Pseudomonadati</taxon>
        <taxon>Pseudomonadota</taxon>
        <taxon>Gammaproteobacteria</taxon>
        <taxon>Lysobacterales</taxon>
        <taxon>Rhodanobacteraceae</taxon>
        <taxon>Rhodanobacter</taxon>
    </lineage>
</organism>
<keyword evidence="2" id="KW-0808">Transferase</keyword>
<evidence type="ECO:0000259" key="1">
    <source>
        <dbReference type="Pfam" id="PF13649"/>
    </source>
</evidence>
<dbReference type="Pfam" id="PF13649">
    <property type="entry name" value="Methyltransf_25"/>
    <property type="match status" value="1"/>
</dbReference>
<evidence type="ECO:0000313" key="3">
    <source>
        <dbReference type="Proteomes" id="UP000621898"/>
    </source>
</evidence>
<dbReference type="GO" id="GO:0008168">
    <property type="term" value="F:methyltransferase activity"/>
    <property type="evidence" value="ECO:0007669"/>
    <property type="project" value="UniProtKB-KW"/>
</dbReference>
<dbReference type="Proteomes" id="UP000621898">
    <property type="component" value="Unassembled WGS sequence"/>
</dbReference>
<dbReference type="InterPro" id="IPR041698">
    <property type="entry name" value="Methyltransf_25"/>
</dbReference>
<reference evidence="3" key="1">
    <citation type="journal article" date="2019" name="Int. J. Syst. Evol. Microbiol.">
        <title>The Global Catalogue of Microorganisms (GCM) 10K type strain sequencing project: providing services to taxonomists for standard genome sequencing and annotation.</title>
        <authorList>
            <consortium name="The Broad Institute Genomics Platform"/>
            <consortium name="The Broad Institute Genome Sequencing Center for Infectious Disease"/>
            <person name="Wu L."/>
            <person name="Ma J."/>
        </authorList>
    </citation>
    <scope>NUCLEOTIDE SEQUENCE [LARGE SCALE GENOMIC DNA]</scope>
    <source>
        <strain evidence="3">KCTC 22232</strain>
    </source>
</reference>
<proteinExistence type="predicted"/>
<dbReference type="RefSeq" id="WP_189439483.1">
    <property type="nucleotide sequence ID" value="NZ_BMXT01000001.1"/>
</dbReference>
<keyword evidence="3" id="KW-1185">Reference proteome</keyword>
<comment type="caution">
    <text evidence="2">The sequence shown here is derived from an EMBL/GenBank/DDBJ whole genome shotgun (WGS) entry which is preliminary data.</text>
</comment>
<dbReference type="GO" id="GO:0032259">
    <property type="term" value="P:methylation"/>
    <property type="evidence" value="ECO:0007669"/>
    <property type="project" value="UniProtKB-KW"/>
</dbReference>
<accession>A0ABQ2ZGV7</accession>
<sequence length="276" mass="31616">MNTLSDEQWLAANLDPHTYREKSKIDIPGLPPSDVQVRFTGMHGNANLRQAFDFYKFALQHMPTASVGRYRLVDFGGGWGRVTRFFLREVDADRLLLLDCLSDAVECARSLKPPFNVVHTNAQPPLPLEMASADCCIAFSVFSHLSEKACIGWIQHLGELLVPGGTLIFTTRGKWQIERLRLHKRLGFIYKLLRRGNVHEQVTSHASLDQIEQRYDDGLFQFFPTGGGGELTEDFYGETWIPEQWMREKYSSLGFRRCEFFQEQSSITQCTFVLTK</sequence>
<name>A0ABQ2ZGV7_9GAMM</name>
<protein>
    <submittedName>
        <fullName evidence="2">Methyltransferase</fullName>
    </submittedName>
</protein>
<dbReference type="CDD" id="cd02440">
    <property type="entry name" value="AdoMet_MTases"/>
    <property type="match status" value="1"/>
</dbReference>
<dbReference type="InterPro" id="IPR029063">
    <property type="entry name" value="SAM-dependent_MTases_sf"/>
</dbReference>
<dbReference type="SUPFAM" id="SSF53335">
    <property type="entry name" value="S-adenosyl-L-methionine-dependent methyltransferases"/>
    <property type="match status" value="1"/>
</dbReference>
<feature type="domain" description="Methyltransferase" evidence="1">
    <location>
        <begin position="73"/>
        <end position="165"/>
    </location>
</feature>
<dbReference type="EMBL" id="BMXT01000001">
    <property type="protein sequence ID" value="GGY15873.1"/>
    <property type="molecule type" value="Genomic_DNA"/>
</dbReference>
<dbReference type="Gene3D" id="3.40.50.150">
    <property type="entry name" value="Vaccinia Virus protein VP39"/>
    <property type="match status" value="1"/>
</dbReference>